<feature type="domain" description="RNase H type-1" evidence="1">
    <location>
        <begin position="413"/>
        <end position="532"/>
    </location>
</feature>
<name>A0A6D2HNQ2_9BRAS</name>
<accession>A0A6D2HNQ2</accession>
<dbReference type="InterPro" id="IPR002156">
    <property type="entry name" value="RNaseH_domain"/>
</dbReference>
<dbReference type="GO" id="GO:0003676">
    <property type="term" value="F:nucleic acid binding"/>
    <property type="evidence" value="ECO:0007669"/>
    <property type="project" value="InterPro"/>
</dbReference>
<dbReference type="EMBL" id="CACVBM020000288">
    <property type="protein sequence ID" value="CAA7017075.1"/>
    <property type="molecule type" value="Genomic_DNA"/>
</dbReference>
<proteinExistence type="predicted"/>
<dbReference type="InterPro" id="IPR036397">
    <property type="entry name" value="RNaseH_sf"/>
</dbReference>
<evidence type="ECO:0000313" key="4">
    <source>
        <dbReference type="Proteomes" id="UP000467841"/>
    </source>
</evidence>
<evidence type="ECO:0000259" key="1">
    <source>
        <dbReference type="Pfam" id="PF13456"/>
    </source>
</evidence>
<dbReference type="CDD" id="cd06222">
    <property type="entry name" value="RNase_H_like"/>
    <property type="match status" value="1"/>
</dbReference>
<dbReference type="Pfam" id="PF13456">
    <property type="entry name" value="RVT_3"/>
    <property type="match status" value="1"/>
</dbReference>
<evidence type="ECO:0000313" key="3">
    <source>
        <dbReference type="EMBL" id="CAA7017075.1"/>
    </source>
</evidence>
<keyword evidence="4" id="KW-1185">Reference proteome</keyword>
<dbReference type="AlphaFoldDB" id="A0A6D2HNQ2"/>
<dbReference type="InterPro" id="IPR026960">
    <property type="entry name" value="RVT-Znf"/>
</dbReference>
<dbReference type="Pfam" id="PF13966">
    <property type="entry name" value="zf-RVT"/>
    <property type="match status" value="1"/>
</dbReference>
<organism evidence="3 4">
    <name type="scientific">Microthlaspi erraticum</name>
    <dbReference type="NCBI Taxonomy" id="1685480"/>
    <lineage>
        <taxon>Eukaryota</taxon>
        <taxon>Viridiplantae</taxon>
        <taxon>Streptophyta</taxon>
        <taxon>Embryophyta</taxon>
        <taxon>Tracheophyta</taxon>
        <taxon>Spermatophyta</taxon>
        <taxon>Magnoliopsida</taxon>
        <taxon>eudicotyledons</taxon>
        <taxon>Gunneridae</taxon>
        <taxon>Pentapetalae</taxon>
        <taxon>rosids</taxon>
        <taxon>malvids</taxon>
        <taxon>Brassicales</taxon>
        <taxon>Brassicaceae</taxon>
        <taxon>Coluteocarpeae</taxon>
        <taxon>Microthlaspi</taxon>
    </lineage>
</organism>
<gene>
    <name evidence="3" type="ORF">MERR_LOCUS4310</name>
</gene>
<dbReference type="SUPFAM" id="SSF53098">
    <property type="entry name" value="Ribonuclease H-like"/>
    <property type="match status" value="1"/>
</dbReference>
<dbReference type="Gene3D" id="3.30.420.10">
    <property type="entry name" value="Ribonuclease H-like superfamily/Ribonuclease H"/>
    <property type="match status" value="1"/>
</dbReference>
<protein>
    <recommendedName>
        <fullName evidence="5">RNase H type-1 domain-containing protein</fullName>
    </recommendedName>
</protein>
<comment type="caution">
    <text evidence="3">The sequence shown here is derived from an EMBL/GenBank/DDBJ whole genome shotgun (WGS) entry which is preliminary data.</text>
</comment>
<feature type="domain" description="Reverse transcriptase zinc-binding" evidence="2">
    <location>
        <begin position="213"/>
        <end position="301"/>
    </location>
</feature>
<evidence type="ECO:0000259" key="2">
    <source>
        <dbReference type="Pfam" id="PF13966"/>
    </source>
</evidence>
<evidence type="ECO:0008006" key="5">
    <source>
        <dbReference type="Google" id="ProtNLM"/>
    </source>
</evidence>
<sequence>MPSYTMSCFKIPLSLSKQIQSALTRFWWDSKPDKKKLCWVSWDRLTLPKSAGGLGFREIETFNDALLAKLSWRILSEPHSLLAQTLLGKYCHSSSFMECKPPSAPSHGWRGILAGREVLRRGLGWVIGDGADIPVWNSSWLSTEKPVAPIGPPNENQTHLRVKDLLYQHSSRWNLAAIRLHLPQYEDSIRKLIPNDFEMKDELVWLPEKSGVYSTKTGYALSKVNTAIPEVPPFNWNQCIWNVKTLPKLKNFLWKMKTRALPVGETLAMRGIAVDNSCKRCGAMEDELHILLHCPFANRVWEQIAVLQKPDPSTTSSMSLLLQSNKRMINLPPTGLATTPLYPWVYWNLWTSRNQLLFENKKYTEQEVATKATRDARLWHLAQEEKARPRVNHLTSKSRMVPLIPSALSCFVAAAWDMMSDTCGLGWTLRDESGCYLHQNSTSRSCVGSALAVETLAMKAALMEALSSGIRVLNCFSDSKNLITLLTANGNSVELQGILHDIRVLSSSFISIFFNFVPRLENVVADSIAKSALYRFQSAHPLGE</sequence>
<dbReference type="PANTHER" id="PTHR33116">
    <property type="entry name" value="REVERSE TRANSCRIPTASE ZINC-BINDING DOMAIN-CONTAINING PROTEIN-RELATED-RELATED"/>
    <property type="match status" value="1"/>
</dbReference>
<dbReference type="Proteomes" id="UP000467841">
    <property type="component" value="Unassembled WGS sequence"/>
</dbReference>
<dbReference type="InterPro" id="IPR012337">
    <property type="entry name" value="RNaseH-like_sf"/>
</dbReference>
<dbReference type="PANTHER" id="PTHR33116:SF86">
    <property type="entry name" value="REVERSE TRANSCRIPTASE DOMAIN-CONTAINING PROTEIN"/>
    <property type="match status" value="1"/>
</dbReference>
<dbReference type="GO" id="GO:0004523">
    <property type="term" value="F:RNA-DNA hybrid ribonuclease activity"/>
    <property type="evidence" value="ECO:0007669"/>
    <property type="project" value="InterPro"/>
</dbReference>
<reference evidence="3" key="1">
    <citation type="submission" date="2020-01" db="EMBL/GenBank/DDBJ databases">
        <authorList>
            <person name="Mishra B."/>
        </authorList>
    </citation>
    <scope>NUCLEOTIDE SEQUENCE [LARGE SCALE GENOMIC DNA]</scope>
</reference>
<dbReference type="InterPro" id="IPR044730">
    <property type="entry name" value="RNase_H-like_dom_plant"/>
</dbReference>
<dbReference type="OrthoDB" id="1112690at2759"/>